<dbReference type="Pfam" id="PF08125">
    <property type="entry name" value="Mannitol_dh_C"/>
    <property type="match status" value="1"/>
</dbReference>
<dbReference type="OrthoDB" id="271711at2"/>
<dbReference type="Pfam" id="PF01232">
    <property type="entry name" value="Mannitol_dh"/>
    <property type="match status" value="1"/>
</dbReference>
<reference evidence="7" key="1">
    <citation type="journal article" date="2013" name="Stand. Genomic Sci.">
        <title>Complete genome sequence of Coriobacterium glomerans type strain (PW2(T)) from the midgut of Pyrrhocoris apterus L. (red soldier bug).</title>
        <authorList>
            <person name="Stackebrandt E."/>
            <person name="Zeytun A."/>
            <person name="Lapidus A."/>
            <person name="Nolan M."/>
            <person name="Lucas S."/>
            <person name="Hammon N."/>
            <person name="Deshpande S."/>
            <person name="Cheng J.F."/>
            <person name="Tapia R."/>
            <person name="Goodwin L.A."/>
            <person name="Pitluck S."/>
            <person name="Liolios K."/>
            <person name="Pagani I."/>
            <person name="Ivanova N."/>
            <person name="Mavromatis K."/>
            <person name="Mikhailova N."/>
            <person name="Huntemann M."/>
            <person name="Pati A."/>
            <person name="Chen A."/>
            <person name="Palaniappan K."/>
            <person name="Chang Y.J."/>
            <person name="Land M."/>
            <person name="Hauser L."/>
            <person name="Rohde M."/>
            <person name="Pukall R."/>
            <person name="Goker M."/>
            <person name="Detter J.C."/>
            <person name="Woyke T."/>
            <person name="Bristow J."/>
            <person name="Eisen J.A."/>
            <person name="Markowitz V."/>
            <person name="Hugenholtz P."/>
            <person name="Kyrpides N.C."/>
            <person name="Klenk H.P."/>
        </authorList>
    </citation>
    <scope>NUCLEOTIDE SEQUENCE</scope>
    <source>
        <strain evidence="7">ATCC 49209 / DSM 20642 / JCM 10262 / PW2</strain>
    </source>
</reference>
<dbReference type="InterPro" id="IPR013131">
    <property type="entry name" value="Mannitol_DH_N"/>
</dbReference>
<evidence type="ECO:0000256" key="1">
    <source>
        <dbReference type="ARBA" id="ARBA00023002"/>
    </source>
</evidence>
<accession>F2NBE5</accession>
<dbReference type="RefSeq" id="WP_013708424.1">
    <property type="nucleotide sequence ID" value="NC_015389.1"/>
</dbReference>
<proteinExistence type="predicted"/>
<feature type="domain" description="Mannitol dehydrogenase N-terminal" evidence="4">
    <location>
        <begin position="4"/>
        <end position="193"/>
    </location>
</feature>
<evidence type="ECO:0000259" key="4">
    <source>
        <dbReference type="Pfam" id="PF01232"/>
    </source>
</evidence>
<dbReference type="InterPro" id="IPR008927">
    <property type="entry name" value="6-PGluconate_DH-like_C_sf"/>
</dbReference>
<dbReference type="KEGG" id="cgo:Corgl_0567"/>
<feature type="domain" description="Mannitol dehydrogenase C-terminal" evidence="5">
    <location>
        <begin position="206"/>
        <end position="348"/>
    </location>
</feature>
<sequence length="395" mass="45010">MVKMNAVHFGAGNIGRGLIGEVLHDSHFYIQFLDTDPQIIKQLRDDRSYEIRYLDRQLSTKTIDNVSAINSATDREHALRALADADIITTSVGANNLEKIAALLHDGMLSLCHNSRRVNVLANENMINASSSLREHIYDLSEPEERRLFDQHFSFVDTAIDRQSLSCVVEGKKVAVVEPYFEWVISNNQIPTDTPYRIQGASYVDDMTPFIERKLFIVNASHAAFAYTGALFHYETVQQAISDTDINTAVRSFLMENFQYFVNQYSWAEEEMLEFIKQTLNRHGNPQIADEIKRVGRSPLRKLDQHDRLVCPVLKLEQLGLKNEMGKRMIAAAYLYENSQDPEAVVLQKEIQRYGYASTICKRSNIAEPLAREIAGLCFALKKNAQLLFKNGEIR</sequence>
<dbReference type="PANTHER" id="PTHR30524:SF0">
    <property type="entry name" value="ALTRONATE OXIDOREDUCTASE-RELATED"/>
    <property type="match status" value="1"/>
</dbReference>
<dbReference type="Gene3D" id="3.40.50.720">
    <property type="entry name" value="NAD(P)-binding Rossmann-like Domain"/>
    <property type="match status" value="1"/>
</dbReference>
<keyword evidence="7" id="KW-1185">Reference proteome</keyword>
<organism evidence="6 7">
    <name type="scientific">Coriobacterium glomerans (strain ATCC 49209 / DSM 20642 / JCM 10262 / PW2)</name>
    <dbReference type="NCBI Taxonomy" id="700015"/>
    <lineage>
        <taxon>Bacteria</taxon>
        <taxon>Bacillati</taxon>
        <taxon>Actinomycetota</taxon>
        <taxon>Coriobacteriia</taxon>
        <taxon>Coriobacteriales</taxon>
        <taxon>Coriobacteriaceae</taxon>
        <taxon>Coriobacterium</taxon>
    </lineage>
</organism>
<dbReference type="InterPro" id="IPR036291">
    <property type="entry name" value="NAD(P)-bd_dom_sf"/>
</dbReference>
<protein>
    <submittedName>
        <fullName evidence="6">Mannitol-1-phosphate 5-dehydrogenase</fullName>
        <ecNumber evidence="6">1.1.1.17</ecNumber>
    </submittedName>
</protein>
<dbReference type="GO" id="GO:0008926">
    <property type="term" value="F:mannitol-1-phosphate 5-dehydrogenase activity"/>
    <property type="evidence" value="ECO:0007669"/>
    <property type="project" value="UniProtKB-EC"/>
</dbReference>
<evidence type="ECO:0000256" key="2">
    <source>
        <dbReference type="ARBA" id="ARBA00023027"/>
    </source>
</evidence>
<dbReference type="InterPro" id="IPR000669">
    <property type="entry name" value="Mannitol_DH"/>
</dbReference>
<gene>
    <name evidence="6" type="ordered locus">Corgl_0567</name>
</gene>
<dbReference type="SUPFAM" id="SSF48179">
    <property type="entry name" value="6-phosphogluconate dehydrogenase C-terminal domain-like"/>
    <property type="match status" value="1"/>
</dbReference>
<dbReference type="HOGENOM" id="CLU_036089_2_0_11"/>
<dbReference type="eggNOG" id="COG0246">
    <property type="taxonomic scope" value="Bacteria"/>
</dbReference>
<dbReference type="InterPro" id="IPR013328">
    <property type="entry name" value="6PGD_dom2"/>
</dbReference>
<dbReference type="Proteomes" id="UP000006851">
    <property type="component" value="Chromosome"/>
</dbReference>
<dbReference type="STRING" id="700015.Corgl_0567"/>
<evidence type="ECO:0000259" key="5">
    <source>
        <dbReference type="Pfam" id="PF08125"/>
    </source>
</evidence>
<dbReference type="EC" id="1.1.1.17" evidence="6"/>
<comment type="catalytic activity">
    <reaction evidence="3">
        <text>D-mannitol 1-phosphate + NAD(+) = beta-D-fructose 6-phosphate + NADH + H(+)</text>
        <dbReference type="Rhea" id="RHEA:19661"/>
        <dbReference type="ChEBI" id="CHEBI:15378"/>
        <dbReference type="ChEBI" id="CHEBI:57540"/>
        <dbReference type="ChEBI" id="CHEBI:57634"/>
        <dbReference type="ChEBI" id="CHEBI:57945"/>
        <dbReference type="ChEBI" id="CHEBI:61381"/>
        <dbReference type="EC" id="1.1.1.17"/>
    </reaction>
</comment>
<dbReference type="SUPFAM" id="SSF51735">
    <property type="entry name" value="NAD(P)-binding Rossmann-fold domains"/>
    <property type="match status" value="1"/>
</dbReference>
<dbReference type="AlphaFoldDB" id="F2NBE5"/>
<dbReference type="PRINTS" id="PR00084">
    <property type="entry name" value="MTLDHDRGNASE"/>
</dbReference>
<dbReference type="Gene3D" id="1.10.1040.10">
    <property type="entry name" value="N-(1-d-carboxylethyl)-l-norvaline Dehydrogenase, domain 2"/>
    <property type="match status" value="1"/>
</dbReference>
<dbReference type="GO" id="GO:0019592">
    <property type="term" value="P:mannitol catabolic process"/>
    <property type="evidence" value="ECO:0007669"/>
    <property type="project" value="TreeGrafter"/>
</dbReference>
<keyword evidence="1 6" id="KW-0560">Oxidoreductase</keyword>
<keyword evidence="2" id="KW-0520">NAD</keyword>
<evidence type="ECO:0000313" key="7">
    <source>
        <dbReference type="Proteomes" id="UP000006851"/>
    </source>
</evidence>
<dbReference type="PANTHER" id="PTHR30524">
    <property type="entry name" value="MANNITOL-1-PHOSPHATE 5-DEHYDROGENASE"/>
    <property type="match status" value="1"/>
</dbReference>
<name>F2NBE5_CORGP</name>
<dbReference type="GO" id="GO:0005829">
    <property type="term" value="C:cytosol"/>
    <property type="evidence" value="ECO:0007669"/>
    <property type="project" value="TreeGrafter"/>
</dbReference>
<dbReference type="InterPro" id="IPR013118">
    <property type="entry name" value="Mannitol_DH_C"/>
</dbReference>
<dbReference type="EMBL" id="CP002628">
    <property type="protein sequence ID" value="AEB06681.1"/>
    <property type="molecule type" value="Genomic_DNA"/>
</dbReference>
<evidence type="ECO:0000256" key="3">
    <source>
        <dbReference type="ARBA" id="ARBA00048615"/>
    </source>
</evidence>
<evidence type="ECO:0000313" key="6">
    <source>
        <dbReference type="EMBL" id="AEB06681.1"/>
    </source>
</evidence>